<dbReference type="Pfam" id="PF14580">
    <property type="entry name" value="LRR_9"/>
    <property type="match status" value="1"/>
</dbReference>
<keyword evidence="2" id="KW-0677">Repeat</keyword>
<feature type="region of interest" description="Disordered" evidence="3">
    <location>
        <begin position="229"/>
        <end position="368"/>
    </location>
</feature>
<feature type="compositionally biased region" description="Basic and acidic residues" evidence="3">
    <location>
        <begin position="254"/>
        <end position="286"/>
    </location>
</feature>
<keyword evidence="6" id="KW-1185">Reference proteome</keyword>
<dbReference type="EMBL" id="JAQQBS010001422">
    <property type="protein sequence ID" value="KAK0166267.1"/>
    <property type="molecule type" value="Genomic_DNA"/>
</dbReference>
<protein>
    <recommendedName>
        <fullName evidence="4">U2A'/phosphoprotein 32 family A C-terminal domain-containing protein</fullName>
    </recommendedName>
</protein>
<dbReference type="InterPro" id="IPR032675">
    <property type="entry name" value="LRR_dom_sf"/>
</dbReference>
<feature type="compositionally biased region" description="Polar residues" evidence="3">
    <location>
        <begin position="244"/>
        <end position="253"/>
    </location>
</feature>
<dbReference type="GO" id="GO:0097733">
    <property type="term" value="C:photoreceptor cell cilium"/>
    <property type="evidence" value="ECO:0007669"/>
    <property type="project" value="UniProtKB-ARBA"/>
</dbReference>
<dbReference type="PANTHER" id="PTHR18849">
    <property type="entry name" value="LEUCINE RICH REPEAT PROTEIN"/>
    <property type="match status" value="1"/>
</dbReference>
<keyword evidence="1" id="KW-0433">Leucine-rich repeat</keyword>
<evidence type="ECO:0000256" key="2">
    <source>
        <dbReference type="ARBA" id="ARBA00022737"/>
    </source>
</evidence>
<dbReference type="SUPFAM" id="SSF52058">
    <property type="entry name" value="L domain-like"/>
    <property type="match status" value="1"/>
</dbReference>
<sequence length="423" mass="49141">MMVRLTEEMVVARSRISDLTAVKKLNCWGSELTDISILRELKKVEVLSLSVNNINTLADFQYCLNLKDLFVRKNAITDLNEVCYLANLPNLRNLWLGENPCAERDGYRLAVIRALPHLEKLDDKFVTTDEINTAMSRGKILVHPLEMDASPPQSDPTSPEEVAEFIDEAEPERNRRYSSSSDQRSYDETQHAHDEYHDTDRRNANYNGTPPHQYSQGNHYVYEQNGQLKSQVKDEGGKIESRSNGENLPTNTLELRKDYDDRPAVARQNGDYEDRRGVYGEYERSEQNNSQRLQQQSVVPPSPRSNYSAVEYADERRSSDRNSYDYEDRRQLDYDESSQQQQLQPRRSSVHRSVEREDPSSVHPPGWVRHAEKEKCRFHYHRRPVTRNSNILSAVLCLVKELDYPSLEVVEMAVRNRMDELEE</sequence>
<dbReference type="SMART" id="SM00446">
    <property type="entry name" value="LRRcap"/>
    <property type="match status" value="1"/>
</dbReference>
<name>A0AA39FB22_9HYME</name>
<feature type="compositionally biased region" description="Low complexity" evidence="3">
    <location>
        <begin position="337"/>
        <end position="347"/>
    </location>
</feature>
<feature type="compositionally biased region" description="Basic and acidic residues" evidence="3">
    <location>
        <begin position="313"/>
        <end position="333"/>
    </location>
</feature>
<accession>A0AA39FB22</accession>
<evidence type="ECO:0000313" key="5">
    <source>
        <dbReference type="EMBL" id="KAK0166267.1"/>
    </source>
</evidence>
<evidence type="ECO:0000259" key="4">
    <source>
        <dbReference type="SMART" id="SM00446"/>
    </source>
</evidence>
<feature type="compositionally biased region" description="Basic and acidic residues" evidence="3">
    <location>
        <begin position="231"/>
        <end position="243"/>
    </location>
</feature>
<feature type="region of interest" description="Disordered" evidence="3">
    <location>
        <begin position="146"/>
        <end position="217"/>
    </location>
</feature>
<reference evidence="5" key="2">
    <citation type="submission" date="2023-03" db="EMBL/GenBank/DDBJ databases">
        <authorList>
            <person name="Inwood S.N."/>
            <person name="Skelly J.G."/>
            <person name="Guhlin J."/>
            <person name="Harrop T.W.R."/>
            <person name="Goldson S.G."/>
            <person name="Dearden P.K."/>
        </authorList>
    </citation>
    <scope>NUCLEOTIDE SEQUENCE</scope>
    <source>
        <strain evidence="5">Irish</strain>
        <tissue evidence="5">Whole body</tissue>
    </source>
</reference>
<feature type="domain" description="U2A'/phosphoprotein 32 family A C-terminal" evidence="4">
    <location>
        <begin position="104"/>
        <end position="122"/>
    </location>
</feature>
<dbReference type="PANTHER" id="PTHR18849:SF0">
    <property type="entry name" value="CILIA- AND FLAGELLA-ASSOCIATED PROTEIN 410-RELATED"/>
    <property type="match status" value="1"/>
</dbReference>
<dbReference type="InterPro" id="IPR003603">
    <property type="entry name" value="U2A'_phosphoprotein32A_C"/>
</dbReference>
<dbReference type="GO" id="GO:0007010">
    <property type="term" value="P:cytoskeleton organization"/>
    <property type="evidence" value="ECO:0007669"/>
    <property type="project" value="TreeGrafter"/>
</dbReference>
<comment type="caution">
    <text evidence="5">The sequence shown here is derived from an EMBL/GenBank/DDBJ whole genome shotgun (WGS) entry which is preliminary data.</text>
</comment>
<dbReference type="AlphaFoldDB" id="A0AA39FB22"/>
<reference evidence="5" key="1">
    <citation type="journal article" date="2023" name="bioRxiv">
        <title>Scaffold-level genome assemblies of two parasitoid biocontrol wasps reveal the parthenogenesis mechanism and an associated novel virus.</title>
        <authorList>
            <person name="Inwood S."/>
            <person name="Skelly J."/>
            <person name="Guhlin J."/>
            <person name="Harrop T."/>
            <person name="Goldson S."/>
            <person name="Dearden P."/>
        </authorList>
    </citation>
    <scope>NUCLEOTIDE SEQUENCE</scope>
    <source>
        <strain evidence="5">Irish</strain>
        <tissue evidence="5">Whole body</tissue>
    </source>
</reference>
<dbReference type="GO" id="GO:0036064">
    <property type="term" value="C:ciliary basal body"/>
    <property type="evidence" value="ECO:0007669"/>
    <property type="project" value="UniProtKB-ARBA"/>
</dbReference>
<feature type="compositionally biased region" description="Basic and acidic residues" evidence="3">
    <location>
        <begin position="184"/>
        <end position="203"/>
    </location>
</feature>
<feature type="compositionally biased region" description="Polar residues" evidence="3">
    <location>
        <begin position="287"/>
        <end position="308"/>
    </location>
</feature>
<feature type="compositionally biased region" description="Polar residues" evidence="3">
    <location>
        <begin position="204"/>
        <end position="217"/>
    </location>
</feature>
<dbReference type="FunFam" id="3.80.10.10:FF:000094">
    <property type="entry name" value="protein C21orf2 isoform X1"/>
    <property type="match status" value="1"/>
</dbReference>
<evidence type="ECO:0000256" key="3">
    <source>
        <dbReference type="SAM" id="MobiDB-lite"/>
    </source>
</evidence>
<feature type="compositionally biased region" description="Acidic residues" evidence="3">
    <location>
        <begin position="161"/>
        <end position="170"/>
    </location>
</feature>
<evidence type="ECO:0000256" key="1">
    <source>
        <dbReference type="ARBA" id="ARBA00022614"/>
    </source>
</evidence>
<proteinExistence type="predicted"/>
<evidence type="ECO:0000313" key="6">
    <source>
        <dbReference type="Proteomes" id="UP001168990"/>
    </source>
</evidence>
<gene>
    <name evidence="5" type="ORF">PV328_004703</name>
</gene>
<organism evidence="5 6">
    <name type="scientific">Microctonus aethiopoides</name>
    <dbReference type="NCBI Taxonomy" id="144406"/>
    <lineage>
        <taxon>Eukaryota</taxon>
        <taxon>Metazoa</taxon>
        <taxon>Ecdysozoa</taxon>
        <taxon>Arthropoda</taxon>
        <taxon>Hexapoda</taxon>
        <taxon>Insecta</taxon>
        <taxon>Pterygota</taxon>
        <taxon>Neoptera</taxon>
        <taxon>Endopterygota</taxon>
        <taxon>Hymenoptera</taxon>
        <taxon>Apocrita</taxon>
        <taxon>Ichneumonoidea</taxon>
        <taxon>Braconidae</taxon>
        <taxon>Euphorinae</taxon>
        <taxon>Microctonus</taxon>
    </lineage>
</organism>
<dbReference type="Proteomes" id="UP001168990">
    <property type="component" value="Unassembled WGS sequence"/>
</dbReference>
<dbReference type="Gene3D" id="3.80.10.10">
    <property type="entry name" value="Ribonuclease Inhibitor"/>
    <property type="match status" value="1"/>
</dbReference>